<dbReference type="InterPro" id="IPR036291">
    <property type="entry name" value="NAD(P)-bd_dom_sf"/>
</dbReference>
<dbReference type="AlphaFoldDB" id="A0A5B7B214"/>
<feature type="transmembrane region" description="Helical" evidence="3">
    <location>
        <begin position="150"/>
        <end position="170"/>
    </location>
</feature>
<protein>
    <recommendedName>
        <fullName evidence="5">Tropinone reductase</fullName>
    </recommendedName>
</protein>
<proteinExistence type="predicted"/>
<dbReference type="PROSITE" id="PS00061">
    <property type="entry name" value="ADH_SHORT"/>
    <property type="match status" value="1"/>
</dbReference>
<dbReference type="GO" id="GO:0016616">
    <property type="term" value="F:oxidoreductase activity, acting on the CH-OH group of donors, NAD or NADP as acceptor"/>
    <property type="evidence" value="ECO:0007669"/>
    <property type="project" value="UniProtKB-ARBA"/>
</dbReference>
<accession>A0A5B7B214</accession>
<dbReference type="CDD" id="cd05329">
    <property type="entry name" value="TR_SDR_c"/>
    <property type="match status" value="1"/>
</dbReference>
<gene>
    <name evidence="4" type="ORF">Din_032431</name>
</gene>
<dbReference type="SUPFAM" id="SSF51735">
    <property type="entry name" value="NAD(P)-binding Rossmann-fold domains"/>
    <property type="match status" value="1"/>
</dbReference>
<evidence type="ECO:0000256" key="3">
    <source>
        <dbReference type="SAM" id="Phobius"/>
    </source>
</evidence>
<dbReference type="Pfam" id="PF13561">
    <property type="entry name" value="adh_short_C2"/>
    <property type="match status" value="1"/>
</dbReference>
<dbReference type="PRINTS" id="PR00080">
    <property type="entry name" value="SDRFAMILY"/>
</dbReference>
<sequence>MAQAEIGGGEERWSLKGMTALVTGGTRGIGHAIVEELAGFGAVVHTCSRNQIELDECLQIWKTKGFRVTGSVCDLLSRNQRDKLIETTVSSLFNGKLNILVNNVGTAITKETTEFTAEDISTIMGTNFEACYHLCQLAHPFLKASGNGSIVFISSVAGVIALPTLSIYAASKGAMNQLTKNLACEWAKDNIRANAIAPWVIRTSLVDSIIQDPTAKENLDGLISRTPIRRPGEPNEVSSLVAFLCFPAASYITGQVICVDGGFTVNGFP</sequence>
<dbReference type="PANTHER" id="PTHR42898">
    <property type="entry name" value="TROPINONE REDUCTASE"/>
    <property type="match status" value="1"/>
</dbReference>
<organism evidence="4">
    <name type="scientific">Davidia involucrata</name>
    <name type="common">Dove tree</name>
    <dbReference type="NCBI Taxonomy" id="16924"/>
    <lineage>
        <taxon>Eukaryota</taxon>
        <taxon>Viridiplantae</taxon>
        <taxon>Streptophyta</taxon>
        <taxon>Embryophyta</taxon>
        <taxon>Tracheophyta</taxon>
        <taxon>Spermatophyta</taxon>
        <taxon>Magnoliopsida</taxon>
        <taxon>eudicotyledons</taxon>
        <taxon>Gunneridae</taxon>
        <taxon>Pentapetalae</taxon>
        <taxon>asterids</taxon>
        <taxon>Cornales</taxon>
        <taxon>Nyssaceae</taxon>
        <taxon>Davidia</taxon>
    </lineage>
</organism>
<keyword evidence="3" id="KW-0812">Transmembrane</keyword>
<keyword evidence="1" id="KW-0521">NADP</keyword>
<keyword evidence="3" id="KW-1133">Transmembrane helix</keyword>
<reference evidence="4" key="1">
    <citation type="submission" date="2019-08" db="EMBL/GenBank/DDBJ databases">
        <title>Reference gene set and small RNA set construction with multiple tissues from Davidia involucrata Baill.</title>
        <authorList>
            <person name="Yang H."/>
            <person name="Zhou C."/>
            <person name="Li G."/>
            <person name="Wang J."/>
            <person name="Gao P."/>
            <person name="Wang M."/>
            <person name="Wang R."/>
            <person name="Zhao Y."/>
        </authorList>
    </citation>
    <scope>NUCLEOTIDE SEQUENCE</scope>
    <source>
        <tissue evidence="4">Mixed with DoveR01_LX</tissue>
    </source>
</reference>
<evidence type="ECO:0000256" key="1">
    <source>
        <dbReference type="ARBA" id="ARBA00022857"/>
    </source>
</evidence>
<dbReference type="InterPro" id="IPR002347">
    <property type="entry name" value="SDR_fam"/>
</dbReference>
<keyword evidence="2" id="KW-0560">Oxidoreductase</keyword>
<dbReference type="InterPro" id="IPR020904">
    <property type="entry name" value="Sc_DH/Rdtase_CS"/>
</dbReference>
<dbReference type="PANTHER" id="PTHR42898:SF79">
    <property type="entry name" value="NAD(P)-BINDING ROSSMANN-FOLD PROTEIN"/>
    <property type="match status" value="1"/>
</dbReference>
<evidence type="ECO:0000313" key="4">
    <source>
        <dbReference type="EMBL" id="MPA62990.1"/>
    </source>
</evidence>
<dbReference type="EMBL" id="GHES01032431">
    <property type="protein sequence ID" value="MPA62990.1"/>
    <property type="molecule type" value="Transcribed_RNA"/>
</dbReference>
<dbReference type="InterPro" id="IPR045000">
    <property type="entry name" value="TR"/>
</dbReference>
<name>A0A5B7B214_DAVIN</name>
<evidence type="ECO:0008006" key="5">
    <source>
        <dbReference type="Google" id="ProtNLM"/>
    </source>
</evidence>
<dbReference type="Gene3D" id="3.40.50.720">
    <property type="entry name" value="NAD(P)-binding Rossmann-like Domain"/>
    <property type="match status" value="1"/>
</dbReference>
<evidence type="ECO:0000256" key="2">
    <source>
        <dbReference type="ARBA" id="ARBA00023002"/>
    </source>
</evidence>
<dbReference type="PRINTS" id="PR00081">
    <property type="entry name" value="GDHRDH"/>
</dbReference>
<dbReference type="FunFam" id="3.40.50.720:FF:000084">
    <property type="entry name" value="Short-chain dehydrogenase reductase"/>
    <property type="match status" value="1"/>
</dbReference>
<keyword evidence="3" id="KW-0472">Membrane</keyword>